<feature type="domain" description="SAF" evidence="1">
    <location>
        <begin position="50"/>
        <end position="118"/>
    </location>
</feature>
<dbReference type="CDD" id="cd11614">
    <property type="entry name" value="SAF_CpaB_FlgA_like"/>
    <property type="match status" value="1"/>
</dbReference>
<dbReference type="InterPro" id="IPR013974">
    <property type="entry name" value="SAF"/>
</dbReference>
<gene>
    <name evidence="2" type="primary">cpaB</name>
    <name evidence="2" type="ORF">K6Y31_18385</name>
</gene>
<evidence type="ECO:0000313" key="3">
    <source>
        <dbReference type="Proteomes" id="UP001201273"/>
    </source>
</evidence>
<organism evidence="2 3">
    <name type="scientific">Motilimonas cestriensis</name>
    <dbReference type="NCBI Taxonomy" id="2742685"/>
    <lineage>
        <taxon>Bacteria</taxon>
        <taxon>Pseudomonadati</taxon>
        <taxon>Pseudomonadota</taxon>
        <taxon>Gammaproteobacteria</taxon>
        <taxon>Alteromonadales</taxon>
        <taxon>Alteromonadales genera incertae sedis</taxon>
        <taxon>Motilimonas</taxon>
    </lineage>
</organism>
<dbReference type="Pfam" id="PF16976">
    <property type="entry name" value="RcpC"/>
    <property type="match status" value="1"/>
</dbReference>
<dbReference type="InterPro" id="IPR031571">
    <property type="entry name" value="RcpC_dom"/>
</dbReference>
<dbReference type="Proteomes" id="UP001201273">
    <property type="component" value="Unassembled WGS sequence"/>
</dbReference>
<evidence type="ECO:0000313" key="2">
    <source>
        <dbReference type="EMBL" id="MCE2596755.1"/>
    </source>
</evidence>
<keyword evidence="3" id="KW-1185">Reference proteome</keyword>
<dbReference type="Pfam" id="PF08666">
    <property type="entry name" value="SAF"/>
    <property type="match status" value="1"/>
</dbReference>
<proteinExistence type="predicted"/>
<accession>A0ABS8WE41</accession>
<dbReference type="NCBIfam" id="TIGR03177">
    <property type="entry name" value="pilus_cpaB"/>
    <property type="match status" value="1"/>
</dbReference>
<dbReference type="SMART" id="SM00858">
    <property type="entry name" value="SAF"/>
    <property type="match status" value="1"/>
</dbReference>
<reference evidence="2 3" key="1">
    <citation type="journal article" date="2022" name="Environ. Microbiol. Rep.">
        <title>Eco-phylogenetic analyses reveal divergent evolution of vitamin B12 metabolism in the marine bacterial family 'Psychromonadaceae'.</title>
        <authorList>
            <person name="Jin X."/>
            <person name="Yang Y."/>
            <person name="Cao H."/>
            <person name="Gao B."/>
            <person name="Zhao Z."/>
        </authorList>
    </citation>
    <scope>NUCLEOTIDE SEQUENCE [LARGE SCALE GENOMIC DNA]</scope>
    <source>
        <strain evidence="2 3">MKS20</strain>
    </source>
</reference>
<sequence length="297" mass="32171">MKKSLFILAAVVLLSLLLLMAWLNQQPAGKSPATITPQAETPPSPERNLAQVLIANYPLQAGAFLRGQDLVWQTLPESSQVHLDAMFLYGFIDPAQLEGSLVTRNLVAGQILTVDDIIRPEQSHYLSSMMSPGMRAVTLALNPAAVSHGLLRPGNRVDIILASENESVNDAQGQAVPNRLSAEIVLENIKLLAIAAQLAGTEKIVVEPGSHQFEPVNVTFELTPDNAARLLLADRLGDISLVLRGREDLTMPRTAVPKIIWAQDVSENHHPNKQPGKGIRIFRGDTLSLSSSEQKAG</sequence>
<comment type="caution">
    <text evidence="2">The sequence shown here is derived from an EMBL/GenBank/DDBJ whole genome shotgun (WGS) entry which is preliminary data.</text>
</comment>
<protein>
    <submittedName>
        <fullName evidence="2">Flp pilus assembly protein CpaB</fullName>
    </submittedName>
</protein>
<dbReference type="RefSeq" id="WP_233054433.1">
    <property type="nucleotide sequence ID" value="NZ_CP170335.1"/>
</dbReference>
<dbReference type="EMBL" id="JAIMJA010000024">
    <property type="protein sequence ID" value="MCE2596755.1"/>
    <property type="molecule type" value="Genomic_DNA"/>
</dbReference>
<name>A0ABS8WE41_9GAMM</name>
<dbReference type="InterPro" id="IPR017592">
    <property type="entry name" value="Pilus_assmbl_Flp-typ_CpaB"/>
</dbReference>
<evidence type="ECO:0000259" key="1">
    <source>
        <dbReference type="SMART" id="SM00858"/>
    </source>
</evidence>